<name>A0AAD8EGE3_DIPPU</name>
<feature type="non-terminal residue" evidence="1">
    <location>
        <position position="1"/>
    </location>
</feature>
<feature type="non-terminal residue" evidence="1">
    <location>
        <position position="63"/>
    </location>
</feature>
<protein>
    <submittedName>
        <fullName evidence="1">Uncharacterized protein</fullName>
    </submittedName>
</protein>
<comment type="caution">
    <text evidence="1">The sequence shown here is derived from an EMBL/GenBank/DDBJ whole genome shotgun (WGS) entry which is preliminary data.</text>
</comment>
<dbReference type="AlphaFoldDB" id="A0AAD8EGE3"/>
<reference evidence="1" key="2">
    <citation type="submission" date="2023-05" db="EMBL/GenBank/DDBJ databases">
        <authorList>
            <person name="Fouks B."/>
        </authorList>
    </citation>
    <scope>NUCLEOTIDE SEQUENCE</scope>
    <source>
        <strain evidence="1">Stay&amp;Tobe</strain>
        <tissue evidence="1">Testes</tissue>
    </source>
</reference>
<dbReference type="EMBL" id="JASPKZ010004946">
    <property type="protein sequence ID" value="KAJ9589378.1"/>
    <property type="molecule type" value="Genomic_DNA"/>
</dbReference>
<organism evidence="1 2">
    <name type="scientific">Diploptera punctata</name>
    <name type="common">Pacific beetle cockroach</name>
    <dbReference type="NCBI Taxonomy" id="6984"/>
    <lineage>
        <taxon>Eukaryota</taxon>
        <taxon>Metazoa</taxon>
        <taxon>Ecdysozoa</taxon>
        <taxon>Arthropoda</taxon>
        <taxon>Hexapoda</taxon>
        <taxon>Insecta</taxon>
        <taxon>Pterygota</taxon>
        <taxon>Neoptera</taxon>
        <taxon>Polyneoptera</taxon>
        <taxon>Dictyoptera</taxon>
        <taxon>Blattodea</taxon>
        <taxon>Blaberoidea</taxon>
        <taxon>Blaberidae</taxon>
        <taxon>Diplopterinae</taxon>
        <taxon>Diploptera</taxon>
    </lineage>
</organism>
<keyword evidence="2" id="KW-1185">Reference proteome</keyword>
<reference evidence="1" key="1">
    <citation type="journal article" date="2023" name="IScience">
        <title>Live-bearing cockroach genome reveals convergent evolutionary mechanisms linked to viviparity in insects and beyond.</title>
        <authorList>
            <person name="Fouks B."/>
            <person name="Harrison M.C."/>
            <person name="Mikhailova A.A."/>
            <person name="Marchal E."/>
            <person name="English S."/>
            <person name="Carruthers M."/>
            <person name="Jennings E.C."/>
            <person name="Chiamaka E.L."/>
            <person name="Frigard R.A."/>
            <person name="Pippel M."/>
            <person name="Attardo G.M."/>
            <person name="Benoit J.B."/>
            <person name="Bornberg-Bauer E."/>
            <person name="Tobe S.S."/>
        </authorList>
    </citation>
    <scope>NUCLEOTIDE SEQUENCE</scope>
    <source>
        <strain evidence="1">Stay&amp;Tobe</strain>
    </source>
</reference>
<dbReference type="Proteomes" id="UP001233999">
    <property type="component" value="Unassembled WGS sequence"/>
</dbReference>
<proteinExistence type="predicted"/>
<accession>A0AAD8EGE3</accession>
<evidence type="ECO:0000313" key="1">
    <source>
        <dbReference type="EMBL" id="KAJ9589378.1"/>
    </source>
</evidence>
<evidence type="ECO:0000313" key="2">
    <source>
        <dbReference type="Proteomes" id="UP001233999"/>
    </source>
</evidence>
<gene>
    <name evidence="1" type="ORF">L9F63_017430</name>
</gene>
<sequence length="63" mass="7121">DISHLSGVCPDIYLINLTLKLPLVQLYAADLVLGCTGCADNFKHRLLECHFISDTIFRILFTR</sequence>